<keyword evidence="8" id="KW-0808">Transferase</keyword>
<dbReference type="CDD" id="cd16657">
    <property type="entry name" value="RING-Ubox_UBE4A"/>
    <property type="match status" value="1"/>
</dbReference>
<dbReference type="FunFam" id="3.30.40.10:FF:000055">
    <property type="entry name" value="Ubiquitin conjugation factor e4 a"/>
    <property type="match status" value="1"/>
</dbReference>
<dbReference type="Pfam" id="PF04564">
    <property type="entry name" value="U-box"/>
    <property type="match status" value="1"/>
</dbReference>
<dbReference type="PROSITE" id="PS51698">
    <property type="entry name" value="U_BOX"/>
    <property type="match status" value="1"/>
</dbReference>
<dbReference type="SMART" id="SM00504">
    <property type="entry name" value="Ubox"/>
    <property type="match status" value="1"/>
</dbReference>
<feature type="compositionally biased region" description="Basic and acidic residues" evidence="12">
    <location>
        <begin position="1"/>
        <end position="10"/>
    </location>
</feature>
<evidence type="ECO:0000256" key="5">
    <source>
        <dbReference type="ARBA" id="ARBA00007434"/>
    </source>
</evidence>
<dbReference type="InterPro" id="IPR013083">
    <property type="entry name" value="Znf_RING/FYVE/PHD"/>
</dbReference>
<sequence>MSAMSDAEKIRAKRLAKLGGTPSQSPQPSTAPAESVPAPKPKTITVQRTTTPVKEAPKPAPAEPKPVVQQSYEDWAEATLSSILKVTLNPDAVQKDSTLTYLSGLRQELEEEGAVPRLDVNCIDRVLYAYPSQNPTVSPFTYFLSSWRRAQTIVRTSRFMSAATQTGGEPKAQLLVETKRLLVSFAGFALYMPDMFESSSAPPASLLDRLLISDPSSDNAVPYEFLTEMAANPDGLEDVMGPVVEGICGRLSGMTIADGYQPYLNAFTTLVSLKPVAALIPTLPTWNPENLTAANIESLSIFGPLFRLSPLHLKIAASYFPNVPQNKYNMAPDNMMSVVRMTSNTLQTQLFNITNAVVRASPTAREAVLNWFARVINLNHKRRAMQVDPATIATDGFMLNVTAVLNKFCEPFMDLTHSKIDKIDVAYFRREPRLQIAEETKLSADEKEAATFYGNKADGATNFISEVFFLNVAAHHYGLGLALQEHESLIKEIEDWKKKLERGRMEEPRFANTPQAPLYRATLDKLAKRIDESLCLKYAYDSLLLEKVSMTQSLLFMNVVATWLLRLVDPKGQHPQQPLRLPLPPSAPDAFRNLPQYTVEDVAEFFLHLSRNDPRIIASNPSAEIVIFAITFVRTSAYIQNPHLKAKLIEILYFGTYKQPGMPNGCLGDMLNGDPFALEHLLPAMMTFYIECEQTGASSQFYDKFNIRYHISQVFKAVWENPAYRDRLSRERTNNLDFFIRFVALLINDATYLLDEGLSKLTEINKLQNELDAEQVDPAAPPTRERQELEGNLRSAERSAGSYVSLANETVAMLRLFTGTIPDAFCTNEIVDRFAAMLDYNVDALVGPRCTTLKVKEPQKYRFTPRDLLSAIIDIYLNLQDKSEFILAVARDGRSYKKELFERAASILTKYTMKSPKDIEALMKLVERIEKAKLEDLAEEEELGEIPDEFLDPLTYELMEDPVILPVSQATIDRSSIKAHLLNDPKDPFNRSPLKIEDVIPATELKAKIQAFKAERRAARLAGAGEPMDTSA</sequence>
<comment type="catalytic activity">
    <reaction evidence="1">
        <text>S-ubiquitinyl-[E2 ubiquitin-conjugating enzyme]-L-cysteine + [acceptor protein]-L-lysine = [E2 ubiquitin-conjugating enzyme]-L-cysteine + N(6)-ubiquitinyl-[acceptor protein]-L-lysine.</text>
        <dbReference type="EC" id="2.3.2.27"/>
    </reaction>
</comment>
<evidence type="ECO:0000256" key="7">
    <source>
        <dbReference type="ARBA" id="ARBA00022490"/>
    </source>
</evidence>
<dbReference type="OMA" id="SNAFMTN"/>
<dbReference type="GO" id="GO:0005634">
    <property type="term" value="C:nucleus"/>
    <property type="evidence" value="ECO:0007669"/>
    <property type="project" value="UniProtKB-SubCell"/>
</dbReference>
<evidence type="ECO:0000256" key="6">
    <source>
        <dbReference type="ARBA" id="ARBA00012483"/>
    </source>
</evidence>
<keyword evidence="10" id="KW-0539">Nucleus</keyword>
<reference evidence="14 15" key="3">
    <citation type="journal article" date="2015" name="Genome Announc.">
        <title>Draft Genome Sequence of the Archiascomycetous Yeast Saitoella complicata.</title>
        <authorList>
            <person name="Yamauchi K."/>
            <person name="Kondo S."/>
            <person name="Hamamoto M."/>
            <person name="Takahashi Y."/>
            <person name="Ogura Y."/>
            <person name="Hayashi T."/>
            <person name="Nishida H."/>
        </authorList>
    </citation>
    <scope>NUCLEOTIDE SEQUENCE [LARGE SCALE GENOMIC DNA]</scope>
    <source>
        <strain evidence="14 15">NRRL Y-17804</strain>
    </source>
</reference>
<gene>
    <name evidence="14" type="ORF">G7K_2658-t1</name>
</gene>
<dbReference type="STRING" id="698492.A0A0E9NGF3"/>
<dbReference type="GO" id="GO:0000151">
    <property type="term" value="C:ubiquitin ligase complex"/>
    <property type="evidence" value="ECO:0007669"/>
    <property type="project" value="InterPro"/>
</dbReference>
<dbReference type="InterPro" id="IPR019474">
    <property type="entry name" value="Ub_conjug_fac_E4_core"/>
</dbReference>
<dbReference type="UniPathway" id="UPA00143"/>
<evidence type="ECO:0000256" key="9">
    <source>
        <dbReference type="ARBA" id="ARBA00022786"/>
    </source>
</evidence>
<dbReference type="InterPro" id="IPR045132">
    <property type="entry name" value="UBE4"/>
</dbReference>
<evidence type="ECO:0000256" key="1">
    <source>
        <dbReference type="ARBA" id="ARBA00000900"/>
    </source>
</evidence>
<dbReference type="EMBL" id="BACD03000015">
    <property type="protein sequence ID" value="GAO48485.1"/>
    <property type="molecule type" value="Genomic_DNA"/>
</dbReference>
<dbReference type="Gene3D" id="3.30.40.10">
    <property type="entry name" value="Zinc/RING finger domain, C3HC4 (zinc finger)"/>
    <property type="match status" value="1"/>
</dbReference>
<dbReference type="SUPFAM" id="SSF57850">
    <property type="entry name" value="RING/U-box"/>
    <property type="match status" value="1"/>
</dbReference>
<comment type="pathway">
    <text evidence="4">Protein modification; protein ubiquitination.</text>
</comment>
<evidence type="ECO:0000313" key="14">
    <source>
        <dbReference type="EMBL" id="GAO48485.1"/>
    </source>
</evidence>
<name>A0A0E9NGF3_SAICN</name>
<accession>A0A0E9NGF3</accession>
<evidence type="ECO:0000256" key="12">
    <source>
        <dbReference type="SAM" id="MobiDB-lite"/>
    </source>
</evidence>
<dbReference type="Proteomes" id="UP000033140">
    <property type="component" value="Unassembled WGS sequence"/>
</dbReference>
<keyword evidence="9" id="KW-0833">Ubl conjugation pathway</keyword>
<keyword evidence="15" id="KW-1185">Reference proteome</keyword>
<evidence type="ECO:0000256" key="10">
    <source>
        <dbReference type="ARBA" id="ARBA00023242"/>
    </source>
</evidence>
<evidence type="ECO:0000259" key="13">
    <source>
        <dbReference type="PROSITE" id="PS51698"/>
    </source>
</evidence>
<feature type="compositionally biased region" description="Low complexity" evidence="12">
    <location>
        <begin position="19"/>
        <end position="33"/>
    </location>
</feature>
<proteinExistence type="inferred from homology"/>
<evidence type="ECO:0000256" key="2">
    <source>
        <dbReference type="ARBA" id="ARBA00004123"/>
    </source>
</evidence>
<keyword evidence="11" id="KW-0175">Coiled coil</keyword>
<dbReference type="GO" id="GO:0006511">
    <property type="term" value="P:ubiquitin-dependent protein catabolic process"/>
    <property type="evidence" value="ECO:0007669"/>
    <property type="project" value="InterPro"/>
</dbReference>
<evidence type="ECO:0000256" key="3">
    <source>
        <dbReference type="ARBA" id="ARBA00004496"/>
    </source>
</evidence>
<comment type="subcellular location">
    <subcellularLocation>
        <location evidence="3">Cytoplasm</location>
    </subcellularLocation>
    <subcellularLocation>
        <location evidence="2">Nucleus</location>
    </subcellularLocation>
</comment>
<dbReference type="Pfam" id="PF10408">
    <property type="entry name" value="Ufd2P_core"/>
    <property type="match status" value="1"/>
</dbReference>
<dbReference type="GO" id="GO:0034450">
    <property type="term" value="F:ubiquitin-ubiquitin ligase activity"/>
    <property type="evidence" value="ECO:0007669"/>
    <property type="project" value="InterPro"/>
</dbReference>
<dbReference type="GO" id="GO:0000209">
    <property type="term" value="P:protein polyubiquitination"/>
    <property type="evidence" value="ECO:0007669"/>
    <property type="project" value="TreeGrafter"/>
</dbReference>
<protein>
    <recommendedName>
        <fullName evidence="6">RING-type E3 ubiquitin transferase</fullName>
        <ecNumber evidence="6">2.3.2.27</ecNumber>
    </recommendedName>
</protein>
<comment type="similarity">
    <text evidence="5">Belongs to the ubiquitin conjugation factor E4 family.</text>
</comment>
<reference evidence="14 15" key="1">
    <citation type="journal article" date="2011" name="J. Gen. Appl. Microbiol.">
        <title>Draft genome sequencing of the enigmatic yeast Saitoella complicata.</title>
        <authorList>
            <person name="Nishida H."/>
            <person name="Hamamoto M."/>
            <person name="Sugiyama J."/>
        </authorList>
    </citation>
    <scope>NUCLEOTIDE SEQUENCE [LARGE SCALE GENOMIC DNA]</scope>
    <source>
        <strain evidence="14 15">NRRL Y-17804</strain>
    </source>
</reference>
<reference evidence="14 15" key="2">
    <citation type="journal article" date="2014" name="J. Gen. Appl. Microbiol.">
        <title>The early diverging ascomycetous budding yeast Saitoella complicata has three histone deacetylases belonging to the Clr6, Hos2, and Rpd3 lineages.</title>
        <authorList>
            <person name="Nishida H."/>
            <person name="Matsumoto T."/>
            <person name="Kondo S."/>
            <person name="Hamamoto M."/>
            <person name="Yoshikawa H."/>
        </authorList>
    </citation>
    <scope>NUCLEOTIDE SEQUENCE [LARGE SCALE GENOMIC DNA]</scope>
    <source>
        <strain evidence="14 15">NRRL Y-17804</strain>
    </source>
</reference>
<dbReference type="PANTHER" id="PTHR13931">
    <property type="entry name" value="UBIQUITINATION FACTOR E4"/>
    <property type="match status" value="1"/>
</dbReference>
<feature type="region of interest" description="Disordered" evidence="12">
    <location>
        <begin position="1"/>
        <end position="67"/>
    </location>
</feature>
<dbReference type="EC" id="2.3.2.27" evidence="6"/>
<comment type="caution">
    <text evidence="14">The sequence shown here is derived from an EMBL/GenBank/DDBJ whole genome shotgun (WGS) entry which is preliminary data.</text>
</comment>
<keyword evidence="7" id="KW-0963">Cytoplasm</keyword>
<evidence type="ECO:0000256" key="4">
    <source>
        <dbReference type="ARBA" id="ARBA00004906"/>
    </source>
</evidence>
<evidence type="ECO:0000313" key="15">
    <source>
        <dbReference type="Proteomes" id="UP000033140"/>
    </source>
</evidence>
<dbReference type="GO" id="GO:0036503">
    <property type="term" value="P:ERAD pathway"/>
    <property type="evidence" value="ECO:0007669"/>
    <property type="project" value="InterPro"/>
</dbReference>
<dbReference type="InterPro" id="IPR003613">
    <property type="entry name" value="Ubox_domain"/>
</dbReference>
<dbReference type="AlphaFoldDB" id="A0A0E9NGF3"/>
<dbReference type="PANTHER" id="PTHR13931:SF2">
    <property type="entry name" value="UBIQUITIN CONJUGATION FACTOR E4 B"/>
    <property type="match status" value="1"/>
</dbReference>
<feature type="coiled-coil region" evidence="11">
    <location>
        <begin position="479"/>
        <end position="506"/>
    </location>
</feature>
<evidence type="ECO:0000256" key="8">
    <source>
        <dbReference type="ARBA" id="ARBA00022679"/>
    </source>
</evidence>
<evidence type="ECO:0000256" key="11">
    <source>
        <dbReference type="SAM" id="Coils"/>
    </source>
</evidence>
<dbReference type="GO" id="GO:0005737">
    <property type="term" value="C:cytoplasm"/>
    <property type="evidence" value="ECO:0007669"/>
    <property type="project" value="UniProtKB-SubCell"/>
</dbReference>
<organism evidence="14 15">
    <name type="scientific">Saitoella complicata (strain BCRC 22490 / CBS 7301 / JCM 7358 / NBRC 10748 / NRRL Y-17804)</name>
    <dbReference type="NCBI Taxonomy" id="698492"/>
    <lineage>
        <taxon>Eukaryota</taxon>
        <taxon>Fungi</taxon>
        <taxon>Dikarya</taxon>
        <taxon>Ascomycota</taxon>
        <taxon>Taphrinomycotina</taxon>
        <taxon>Taphrinomycotina incertae sedis</taxon>
        <taxon>Saitoella</taxon>
    </lineage>
</organism>
<feature type="domain" description="U-box" evidence="13">
    <location>
        <begin position="945"/>
        <end position="1019"/>
    </location>
</feature>